<proteinExistence type="predicted"/>
<dbReference type="AlphaFoldDB" id="A0A478EBJ8"/>
<reference evidence="2" key="1">
    <citation type="journal article" date="2015" name="Genome Announc.">
        <title>Draft genome sequence of Talaromyces cellulolyticus strain Y-94, a source of lignocellulosic biomass-degrading enzymes.</title>
        <authorList>
            <person name="Fujii T."/>
            <person name="Koike H."/>
            <person name="Sawayama S."/>
            <person name="Yano S."/>
            <person name="Inoue H."/>
        </authorList>
    </citation>
    <scope>NUCLEOTIDE SEQUENCE [LARGE SCALE GENOMIC DNA]</scope>
    <source>
        <strain evidence="2">Y-94</strain>
    </source>
</reference>
<protein>
    <submittedName>
        <fullName evidence="1">Uncharacterized protein</fullName>
    </submittedName>
</protein>
<evidence type="ECO:0000313" key="2">
    <source>
        <dbReference type="Proteomes" id="UP000053095"/>
    </source>
</evidence>
<accession>A0A478EBJ8</accession>
<dbReference type="Proteomes" id="UP000053095">
    <property type="component" value="Unassembled WGS sequence"/>
</dbReference>
<evidence type="ECO:0000313" key="1">
    <source>
        <dbReference type="EMBL" id="GAM42627.1"/>
    </source>
</evidence>
<organism evidence="1 2">
    <name type="scientific">Talaromyces pinophilus</name>
    <name type="common">Penicillium pinophilum</name>
    <dbReference type="NCBI Taxonomy" id="128442"/>
    <lineage>
        <taxon>Eukaryota</taxon>
        <taxon>Fungi</taxon>
        <taxon>Dikarya</taxon>
        <taxon>Ascomycota</taxon>
        <taxon>Pezizomycotina</taxon>
        <taxon>Eurotiomycetes</taxon>
        <taxon>Eurotiomycetidae</taxon>
        <taxon>Eurotiales</taxon>
        <taxon>Trichocomaceae</taxon>
        <taxon>Talaromyces</taxon>
        <taxon>Talaromyces sect. Talaromyces</taxon>
    </lineage>
</organism>
<name>A0A478EBJ8_TALPI</name>
<dbReference type="EMBL" id="DF933840">
    <property type="protein sequence ID" value="GAM42627.1"/>
    <property type="molecule type" value="Genomic_DNA"/>
</dbReference>
<sequence>MLGGHQSPTEYDSEESFPCGYTSSTADADTLLGSQDRLISSSSAPLAGTLSSVPVFITNLPNTEQHLIYSLRQLNLRGWGGGDKIVFSMNKTEQEIVDLAFEMSASEQMTEFERTVLAKVRSWQSSILPPLSLATHAQRTFINAIREWRRSQRPEPFIKRLFRK</sequence>
<gene>
    <name evidence="1" type="ORF">TCE0_044f16777</name>
</gene>
<keyword evidence="2" id="KW-1185">Reference proteome</keyword>